<dbReference type="PROSITE" id="PS00758">
    <property type="entry name" value="ARGE_DAPE_CPG2_1"/>
    <property type="match status" value="1"/>
</dbReference>
<keyword evidence="8" id="KW-1185">Reference proteome</keyword>
<dbReference type="SUPFAM" id="SSF55031">
    <property type="entry name" value="Bacterial exopeptidase dimerisation domain"/>
    <property type="match status" value="1"/>
</dbReference>
<sequence length="416" mass="45830">MDQATQLDILKHLINIKTVADNEAEVALYLQQLLKDHGIKSQVIEQFPGRSNLVAEIGDGNGPKLAFSGHEDTVHQGNDADWQTPPFEATVKDNNVYGRGATDMKSGLAAQVIALIELADSKTPIHGTLRFLATISEELTQGGANYLSQKGYVDDLDAVILGEPTGVPIADTKRYFNSGGNYTSAEVSEQLASVDSRYHNQHFIVNAHKGAFIYTVESFGKAAHSSTPNLGISAIDNLFEYRMAEKNLFANFIEKDPELGGTIYTPDIFRGGQQVNSIPDYAYQKVMVRTIPQLSNDTIKEALQDLVDQFNQRKGFNLKLTVTFSGNPVKSDATSKVIKIARSKASADLDEPLALPLIQISMGTDGSQYQHRNPNLDLIVLGPGNNTAHQANEFVDLDSYYRFIRLYQDIAKEYLQ</sequence>
<keyword evidence="3" id="KW-0479">Metal-binding</keyword>
<evidence type="ECO:0000256" key="3">
    <source>
        <dbReference type="ARBA" id="ARBA00022723"/>
    </source>
</evidence>
<dbReference type="PANTHER" id="PTHR43808:SF8">
    <property type="entry name" value="PEPTIDASE M20 DIMERISATION DOMAIN-CONTAINING PROTEIN"/>
    <property type="match status" value="1"/>
</dbReference>
<comment type="similarity">
    <text evidence="2">Belongs to the peptidase M20A family.</text>
</comment>
<reference evidence="7 8" key="1">
    <citation type="submission" date="2023-10" db="EMBL/GenBank/DDBJ databases">
        <title>Nicoliella lavandulae sp. nov. isolated from Lavandula angustifolia flowers.</title>
        <authorList>
            <person name="Alcantara C."/>
            <person name="Zuniga M."/>
            <person name="Landete J.M."/>
            <person name="Monedero V."/>
        </authorList>
    </citation>
    <scope>NUCLEOTIDE SEQUENCE [LARGE SCALE GENOMIC DNA]</scope>
    <source>
        <strain evidence="7 8">Es01</strain>
    </source>
</reference>
<evidence type="ECO:0000256" key="2">
    <source>
        <dbReference type="ARBA" id="ARBA00006247"/>
    </source>
</evidence>
<dbReference type="Proteomes" id="UP001370590">
    <property type="component" value="Unassembled WGS sequence"/>
</dbReference>
<gene>
    <name evidence="7" type="ORF">R4146_08605</name>
</gene>
<dbReference type="RefSeq" id="WP_339961034.1">
    <property type="nucleotide sequence ID" value="NZ_JAWMWH010000003.1"/>
</dbReference>
<dbReference type="InterPro" id="IPR011650">
    <property type="entry name" value="Peptidase_M20_dimer"/>
</dbReference>
<keyword evidence="4" id="KW-0378">Hydrolase</keyword>
<dbReference type="PANTHER" id="PTHR43808">
    <property type="entry name" value="ACETYLORNITHINE DEACETYLASE"/>
    <property type="match status" value="1"/>
</dbReference>
<dbReference type="SUPFAM" id="SSF53187">
    <property type="entry name" value="Zn-dependent exopeptidases"/>
    <property type="match status" value="1"/>
</dbReference>
<accession>A0ABU8SMR8</accession>
<comment type="cofactor">
    <cofactor evidence="1">
        <name>Zn(2+)</name>
        <dbReference type="ChEBI" id="CHEBI:29105"/>
    </cofactor>
</comment>
<proteinExistence type="inferred from homology"/>
<dbReference type="Gene3D" id="3.40.630.10">
    <property type="entry name" value="Zn peptidases"/>
    <property type="match status" value="2"/>
</dbReference>
<dbReference type="Pfam" id="PF01546">
    <property type="entry name" value="Peptidase_M20"/>
    <property type="match status" value="1"/>
</dbReference>
<dbReference type="InterPro" id="IPR001261">
    <property type="entry name" value="ArgE/DapE_CS"/>
</dbReference>
<organism evidence="7 8">
    <name type="scientific">Nicoliella lavandulae</name>
    <dbReference type="NCBI Taxonomy" id="3082954"/>
    <lineage>
        <taxon>Bacteria</taxon>
        <taxon>Bacillati</taxon>
        <taxon>Bacillota</taxon>
        <taxon>Bacilli</taxon>
        <taxon>Lactobacillales</taxon>
        <taxon>Lactobacillaceae</taxon>
        <taxon>Nicoliella</taxon>
    </lineage>
</organism>
<dbReference type="InterPro" id="IPR050072">
    <property type="entry name" value="Peptidase_M20A"/>
</dbReference>
<dbReference type="CDD" id="cd08659">
    <property type="entry name" value="M20_ArgE_DapE-like"/>
    <property type="match status" value="1"/>
</dbReference>
<dbReference type="Pfam" id="PF07687">
    <property type="entry name" value="M20_dimer"/>
    <property type="match status" value="1"/>
</dbReference>
<protein>
    <submittedName>
        <fullName evidence="7">M20/M25/M40 family metallo-hydrolase</fullName>
    </submittedName>
</protein>
<comment type="caution">
    <text evidence="7">The sequence shown here is derived from an EMBL/GenBank/DDBJ whole genome shotgun (WGS) entry which is preliminary data.</text>
</comment>
<dbReference type="NCBIfam" id="NF006365">
    <property type="entry name" value="PRK08588.1"/>
    <property type="match status" value="1"/>
</dbReference>
<name>A0ABU8SMR8_9LACO</name>
<evidence type="ECO:0000256" key="1">
    <source>
        <dbReference type="ARBA" id="ARBA00001947"/>
    </source>
</evidence>
<evidence type="ECO:0000256" key="5">
    <source>
        <dbReference type="ARBA" id="ARBA00022833"/>
    </source>
</evidence>
<evidence type="ECO:0000313" key="7">
    <source>
        <dbReference type="EMBL" id="MEJ6401196.1"/>
    </source>
</evidence>
<dbReference type="InterPro" id="IPR002933">
    <property type="entry name" value="Peptidase_M20"/>
</dbReference>
<dbReference type="EMBL" id="JAWMWH010000003">
    <property type="protein sequence ID" value="MEJ6401196.1"/>
    <property type="molecule type" value="Genomic_DNA"/>
</dbReference>
<feature type="domain" description="Peptidase M20 dimerisation" evidence="6">
    <location>
        <begin position="206"/>
        <end position="310"/>
    </location>
</feature>
<evidence type="ECO:0000256" key="4">
    <source>
        <dbReference type="ARBA" id="ARBA00022801"/>
    </source>
</evidence>
<dbReference type="InterPro" id="IPR036264">
    <property type="entry name" value="Bact_exopeptidase_dim_dom"/>
</dbReference>
<evidence type="ECO:0000313" key="8">
    <source>
        <dbReference type="Proteomes" id="UP001370590"/>
    </source>
</evidence>
<dbReference type="Gene3D" id="3.30.70.360">
    <property type="match status" value="1"/>
</dbReference>
<evidence type="ECO:0000259" key="6">
    <source>
        <dbReference type="Pfam" id="PF07687"/>
    </source>
</evidence>
<keyword evidence="5" id="KW-0862">Zinc</keyword>